<dbReference type="SUPFAM" id="SSF49303">
    <property type="entry name" value="beta-Galactosidase/glucuronidase domain"/>
    <property type="match status" value="1"/>
</dbReference>
<dbReference type="Proteomes" id="UP000305887">
    <property type="component" value="Unassembled WGS sequence"/>
</dbReference>
<evidence type="ECO:0000256" key="1">
    <source>
        <dbReference type="ARBA" id="ARBA00007401"/>
    </source>
</evidence>
<reference evidence="6 7" key="1">
    <citation type="submission" date="2019-06" db="EMBL/GenBank/DDBJ databases">
        <title>YIM 131921 draft genome.</title>
        <authorList>
            <person name="Jiang L."/>
        </authorList>
    </citation>
    <scope>NUCLEOTIDE SEQUENCE [LARGE SCALE GENOMIC DNA]</scope>
    <source>
        <strain evidence="6 7">YIM 131921</strain>
    </source>
</reference>
<evidence type="ECO:0000256" key="2">
    <source>
        <dbReference type="ARBA" id="ARBA00022801"/>
    </source>
</evidence>
<feature type="domain" description="Glycoside hydrolase family 2 catalytic" evidence="5">
    <location>
        <begin position="268"/>
        <end position="484"/>
    </location>
</feature>
<dbReference type="EMBL" id="VDFU01000001">
    <property type="protein sequence ID" value="TNC53017.1"/>
    <property type="molecule type" value="Genomic_DNA"/>
</dbReference>
<gene>
    <name evidence="6" type="ORF">FHG66_01645</name>
</gene>
<comment type="similarity">
    <text evidence="1">Belongs to the glycosyl hydrolase 2 family.</text>
</comment>
<evidence type="ECO:0000313" key="7">
    <source>
        <dbReference type="Proteomes" id="UP000305887"/>
    </source>
</evidence>
<dbReference type="PANTHER" id="PTHR42732:SF2">
    <property type="entry name" value="BETA-MANNOSIDASE"/>
    <property type="match status" value="1"/>
</dbReference>
<dbReference type="AlphaFoldDB" id="A0A5C4N2U7"/>
<dbReference type="GO" id="GO:0005975">
    <property type="term" value="P:carbohydrate metabolic process"/>
    <property type="evidence" value="ECO:0007669"/>
    <property type="project" value="InterPro"/>
</dbReference>
<dbReference type="PANTHER" id="PTHR42732">
    <property type="entry name" value="BETA-GALACTOSIDASE"/>
    <property type="match status" value="1"/>
</dbReference>
<accession>A0A5C4N2U7</accession>
<evidence type="ECO:0000259" key="5">
    <source>
        <dbReference type="Pfam" id="PF02836"/>
    </source>
</evidence>
<dbReference type="Pfam" id="PF02836">
    <property type="entry name" value="Glyco_hydro_2_C"/>
    <property type="match status" value="1"/>
</dbReference>
<proteinExistence type="inferred from homology"/>
<dbReference type="SUPFAM" id="SSF51445">
    <property type="entry name" value="(Trans)glycosidases"/>
    <property type="match status" value="1"/>
</dbReference>
<organism evidence="6 7">
    <name type="scientific">Rubellimicrobium rubrum</name>
    <dbReference type="NCBI Taxonomy" id="2585369"/>
    <lineage>
        <taxon>Bacteria</taxon>
        <taxon>Pseudomonadati</taxon>
        <taxon>Pseudomonadota</taxon>
        <taxon>Alphaproteobacteria</taxon>
        <taxon>Rhodobacterales</taxon>
        <taxon>Roseobacteraceae</taxon>
        <taxon>Rubellimicrobium</taxon>
    </lineage>
</organism>
<name>A0A5C4N2U7_9RHOB</name>
<dbReference type="SUPFAM" id="SSF49785">
    <property type="entry name" value="Galactose-binding domain-like"/>
    <property type="match status" value="1"/>
</dbReference>
<dbReference type="InterPro" id="IPR006102">
    <property type="entry name" value="Ig-like_GH2"/>
</dbReference>
<dbReference type="Gene3D" id="3.20.20.80">
    <property type="entry name" value="Glycosidases"/>
    <property type="match status" value="1"/>
</dbReference>
<comment type="caution">
    <text evidence="6">The sequence shown here is derived from an EMBL/GenBank/DDBJ whole genome shotgun (WGS) entry which is preliminary data.</text>
</comment>
<evidence type="ECO:0000259" key="4">
    <source>
        <dbReference type="Pfam" id="PF00703"/>
    </source>
</evidence>
<dbReference type="InterPro" id="IPR013783">
    <property type="entry name" value="Ig-like_fold"/>
</dbReference>
<dbReference type="Pfam" id="PF00703">
    <property type="entry name" value="Glyco_hydro_2"/>
    <property type="match status" value="1"/>
</dbReference>
<keyword evidence="7" id="KW-1185">Reference proteome</keyword>
<dbReference type="RefSeq" id="WP_139074941.1">
    <property type="nucleotide sequence ID" value="NZ_VDFU01000001.1"/>
</dbReference>
<dbReference type="Gene3D" id="2.60.40.10">
    <property type="entry name" value="Immunoglobulins"/>
    <property type="match status" value="1"/>
</dbReference>
<evidence type="ECO:0000313" key="6">
    <source>
        <dbReference type="EMBL" id="TNC53017.1"/>
    </source>
</evidence>
<dbReference type="GO" id="GO:0004553">
    <property type="term" value="F:hydrolase activity, hydrolyzing O-glycosyl compounds"/>
    <property type="evidence" value="ECO:0007669"/>
    <property type="project" value="InterPro"/>
</dbReference>
<dbReference type="Gene3D" id="2.60.120.260">
    <property type="entry name" value="Galactose-binding domain-like"/>
    <property type="match status" value="1"/>
</dbReference>
<feature type="domain" description="Glycoside hydrolase family 2 immunoglobulin-like beta-sandwich" evidence="4">
    <location>
        <begin position="166"/>
        <end position="263"/>
    </location>
</feature>
<dbReference type="InterPro" id="IPR017853">
    <property type="entry name" value="GH"/>
</dbReference>
<dbReference type="InterPro" id="IPR051913">
    <property type="entry name" value="GH2_Domain-Containing"/>
</dbReference>
<dbReference type="InterPro" id="IPR006103">
    <property type="entry name" value="Glyco_hydro_2_cat"/>
</dbReference>
<protein>
    <submittedName>
        <fullName evidence="6">Glycoside hydrolase family 2</fullName>
    </submittedName>
</protein>
<sequence length="922" mass="104275">MNVTASIPLSAATALRSDLSLDGMWEFRHESDAAWREVPVPAPWQILPGLHWSFGRASYRRRFPLPDGWRDREVALHFGAVSELATVRVNGREIGRHEGGYLPFDLVIPTDLLENDNLLEVDAVLPDARDLEPGLNFAEIPHGKQSWYGPQGGIWQSVRVVARHATHIRSLRLDPHWPEGRLELQLALSRPFQGMVAIEVIDPAGQALHSETLHLDADRLSHAMTLPAIVPWSPDSPALYTFRATLRAGDEAMDSCEERFGFRRFESRNGIFYLNDQPFYMRGALDQDYYPDGFGTPPSLELLEDQVRKAKAMGLNLLRCHIKVPDPRYYEVADRLGILIWTEIPNIETFTPQSAPRLQATMEGILARDRNHPSIVIWTLINEDWGTRLREVAEQRTWLVEMFDWLKAEDPLRLVVDNSACFPNYHVKTDINDFHYYRTALDRREEWEALSREFAGAADWTFSHQPEAQWTKQEPLVVSEFGVWGLPDPALLKEADGRDPWWTAYGATWAVGVALPLGIEMRFEELGLDQVFGSFTQFIEKVQWHQFMNLKFEIEDIRSHAPIAGYVVTEFTDVHWEGNGLLDMARNPRVFAKALTHVNTDVVIAPGLRHHAARAGQDIHLDLKVATGGESLPDGVHLEWRLNDDSGTVALPQTGAMEVTGASLTLRAPRVSAPEMAAIEFRVLAPDGRMIAENREALSLHSERSGPARQVRFRTDRPLVGERLLVLGHKEVEAEDAELFVTDMLDGPRIEAIHAGAHYLQIVDQGQRRLRDDTSPRDGPMTIQIEDAPGGTRSEAYFSFPGYALQNRHNTIWRGDWVGNFPWLRRDGVFGHLPGGPLLDLGFARVIPHQVLTHQRSWEFRGRVHAGTVVGWVHRPAAFVIEKRLGRGKLVISTFRLMRDPFDADPTATALWDGLIDLALRP</sequence>
<dbReference type="InterPro" id="IPR036156">
    <property type="entry name" value="Beta-gal/glucu_dom_sf"/>
</dbReference>
<keyword evidence="2 6" id="KW-0378">Hydrolase</keyword>
<dbReference type="InterPro" id="IPR008979">
    <property type="entry name" value="Galactose-bd-like_sf"/>
</dbReference>
<dbReference type="OrthoDB" id="9758603at2"/>
<keyword evidence="3" id="KW-0326">Glycosidase</keyword>
<evidence type="ECO:0000256" key="3">
    <source>
        <dbReference type="ARBA" id="ARBA00023295"/>
    </source>
</evidence>